<gene>
    <name evidence="1" type="ORF">XD73_0775</name>
</gene>
<protein>
    <submittedName>
        <fullName evidence="1">Uncharacterized protein</fullName>
    </submittedName>
</protein>
<evidence type="ECO:0000313" key="1">
    <source>
        <dbReference type="EMBL" id="KUK46354.1"/>
    </source>
</evidence>
<evidence type="ECO:0000313" key="2">
    <source>
        <dbReference type="Proteomes" id="UP000064249"/>
    </source>
</evidence>
<reference evidence="1 2" key="1">
    <citation type="journal article" date="2015" name="MBio">
        <title>Genome-Resolved Metagenomic Analysis Reveals Roles for Candidate Phyla and Other Microbial Community Members in Biogeochemical Transformations in Oil Reservoirs.</title>
        <authorList>
            <person name="Hu P."/>
            <person name="Tom L."/>
            <person name="Singh A."/>
            <person name="Thomas B.C."/>
            <person name="Baker B.J."/>
            <person name="Piceno Y.M."/>
            <person name="Andersen G.L."/>
            <person name="Banfield J.F."/>
        </authorList>
    </citation>
    <scope>NUCLEOTIDE SEQUENCE [LARGE SCALE GENOMIC DNA]</scope>
    <source>
        <strain evidence="1">46_16</strain>
    </source>
</reference>
<dbReference type="EMBL" id="LGFU01000036">
    <property type="protein sequence ID" value="KUK46354.1"/>
    <property type="molecule type" value="Genomic_DNA"/>
</dbReference>
<dbReference type="AlphaFoldDB" id="A0A101FXP4"/>
<dbReference type="Proteomes" id="UP000064249">
    <property type="component" value="Unassembled WGS sequence"/>
</dbReference>
<name>A0A101FXP4_9CHLR</name>
<accession>A0A101FXP4</accession>
<proteinExistence type="predicted"/>
<comment type="caution">
    <text evidence="1">The sequence shown here is derived from an EMBL/GenBank/DDBJ whole genome shotgun (WGS) entry which is preliminary data.</text>
</comment>
<organism evidence="1 2">
    <name type="scientific">Anaerolinea thermophila</name>
    <dbReference type="NCBI Taxonomy" id="167964"/>
    <lineage>
        <taxon>Bacteria</taxon>
        <taxon>Bacillati</taxon>
        <taxon>Chloroflexota</taxon>
        <taxon>Anaerolineae</taxon>
        <taxon>Anaerolineales</taxon>
        <taxon>Anaerolineaceae</taxon>
        <taxon>Anaerolinea</taxon>
    </lineage>
</organism>
<sequence>MPLPVDIFEKKFYFIPYPVHILCIFMEKTVQENSYFRIS</sequence>